<keyword evidence="3" id="KW-1185">Reference proteome</keyword>
<dbReference type="InterPro" id="IPR018849">
    <property type="entry name" value="Urb2/Npa2_C"/>
</dbReference>
<dbReference type="GO" id="GO:0005730">
    <property type="term" value="C:nucleolus"/>
    <property type="evidence" value="ECO:0007669"/>
    <property type="project" value="TreeGrafter"/>
</dbReference>
<feature type="domain" description="Nucleolar 27S pre-rRNA processing Urb2/Npa2 C-terminal" evidence="1">
    <location>
        <begin position="1163"/>
        <end position="1349"/>
    </location>
</feature>
<gene>
    <name evidence="2" type="ORF">ACAOBT_LOCUS11683</name>
</gene>
<dbReference type="OrthoDB" id="160374at2759"/>
<protein>
    <recommendedName>
        <fullName evidence="1">Nucleolar 27S pre-rRNA processing Urb2/Npa2 C-terminal domain-containing protein</fullName>
    </recommendedName>
</protein>
<evidence type="ECO:0000313" key="2">
    <source>
        <dbReference type="EMBL" id="CAH1975604.1"/>
    </source>
</evidence>
<organism evidence="2 3">
    <name type="scientific">Acanthoscelides obtectus</name>
    <name type="common">Bean weevil</name>
    <name type="synonym">Bruchus obtectus</name>
    <dbReference type="NCBI Taxonomy" id="200917"/>
    <lineage>
        <taxon>Eukaryota</taxon>
        <taxon>Metazoa</taxon>
        <taxon>Ecdysozoa</taxon>
        <taxon>Arthropoda</taxon>
        <taxon>Hexapoda</taxon>
        <taxon>Insecta</taxon>
        <taxon>Pterygota</taxon>
        <taxon>Neoptera</taxon>
        <taxon>Endopterygota</taxon>
        <taxon>Coleoptera</taxon>
        <taxon>Polyphaga</taxon>
        <taxon>Cucujiformia</taxon>
        <taxon>Chrysomeloidea</taxon>
        <taxon>Chrysomelidae</taxon>
        <taxon>Bruchinae</taxon>
        <taxon>Bruchini</taxon>
        <taxon>Acanthoscelides</taxon>
    </lineage>
</organism>
<dbReference type="Pfam" id="PF10441">
    <property type="entry name" value="Urb2"/>
    <property type="match status" value="1"/>
</dbReference>
<dbReference type="Proteomes" id="UP001152888">
    <property type="component" value="Unassembled WGS sequence"/>
</dbReference>
<dbReference type="InterPro" id="IPR052609">
    <property type="entry name" value="Ribosome_Biogenesis_Reg"/>
</dbReference>
<accession>A0A9P0KR19</accession>
<dbReference type="GO" id="GO:0042254">
    <property type="term" value="P:ribosome biogenesis"/>
    <property type="evidence" value="ECO:0007669"/>
    <property type="project" value="TreeGrafter"/>
</dbReference>
<reference evidence="2" key="1">
    <citation type="submission" date="2022-03" db="EMBL/GenBank/DDBJ databases">
        <authorList>
            <person name="Sayadi A."/>
        </authorList>
    </citation>
    <scope>NUCLEOTIDE SEQUENCE</scope>
</reference>
<evidence type="ECO:0000313" key="3">
    <source>
        <dbReference type="Proteomes" id="UP001152888"/>
    </source>
</evidence>
<dbReference type="EMBL" id="CAKOFQ010006837">
    <property type="protein sequence ID" value="CAH1975604.1"/>
    <property type="molecule type" value="Genomic_DNA"/>
</dbReference>
<sequence>MNLKRNSLADEPLQKRRKVADAAFKTCDLSVEHEDVALATDSKDVWKTFSNWVSTKNFKNLTRNEIDELSSILETITREDTAPSDSSAETLMVNTTLAILNNASFQQYFKLNCETYCNILKCVVSNIQSLTNLKEFLKKVPVKFVATEDRFVEVFLENTFDSLIKSLQVFEDEEIFFLASKTVQRCIFLNNFQSFQTLVEQVFLKSKIKRQTAPRKLLKYLMSCCNEIDQVETVKIAYKLIFHALSEAYNSHYDLILRFFYILTHILGFKIEISELQLDQCILPPIHSEIILFELLDIISHLNLDPNFVVKEINLESFLQNIVKDILNRKDISSVSYKIIKKCIDIEPLIVNSLIEDIITNAMILKNFEGKSTESSKNEKIEYENLIFSIFDVYSKLHRFEGLISKIVTQFHRWCTEETLRSCIEGQNLKKKHRSRCRSGVSDNINIMLIVNNIISDAILKKFSRCVEALAGWQIVNILKTLYHAMKNVVDIIGTFHDGDSKFSVYLEVLTQLLCTFLSSIRVSEHTVAPNTIEKTVKSLEELQLLLGDFAKHLLNKEHDPQLMQSFLSIAFHWGEIRLMLAYYSSFEYCKPAKPELTDAMACNVTYLHPYLDVQNWCLISERVKNFGETPCKTLLQKLFVQKLQAMRIFEESVTHDEIVDILRNVTHVQDHWKFILSNKFIINNLLPKIDNQSIIGLSRKIIDDFKESTVQDLENISGSQLVLSATSYVCILKLEHILSKCKNKVENDTFDFMSSKMAAVFDEDLFLTRQQGKFGDRTKEILSTLKDIYIENFGKTVKQENAIKISEHKFSNVLDVLKRFPIIYCSPQLQQICFIYFIALHYDLEEHISLKLKANVENIVIGALQHCKFSLTDTLRLDVFLFQILNTFDSWKETFTLTVENVFKNETRIRYLKDFVTKLCESLTDLKYMSCATIILQFLNKSKKTKMTEESKILVKEYKQAICSAILKLVQQKKRITEPLFVGYAHVLKYVASSSENDIDILKNHLQQYLEYALKTIKDQMMNEKQDHLILLTTFLQNNSNVPKGIVLEIWDACKDIAHVCNDLEEYGRLVVLISIQIPNDEFALISKHLMAELNKHIEAKDHAALSKHLLVWEFLIACNLNPIKTVILHDAFEYLLLKITETLSGRDYSETLFENIHNLEQTLIRTNHLHLTPSLVHLLLLQPVKFLNSCNDFQKGCSRALSLMSSLLRFRKPLIMDRLPVYLRQYRLILNAICEHGNTELRLQEAEIRQISHCAHQLEKLTNDLVSCQKDISRISVYLIADLLRHYENFTLYSDVKMHLNNCIYSLISLCDQHIVANLMRVLSNASTEMFKIMYDNYKKYYRFTGKV</sequence>
<proteinExistence type="predicted"/>
<name>A0A9P0KR19_ACAOB</name>
<dbReference type="PANTHER" id="PTHR15682">
    <property type="entry name" value="UNHEALTHY RIBOSOME BIOGENESIS PROTEIN 2 HOMOLOG"/>
    <property type="match status" value="1"/>
</dbReference>
<evidence type="ECO:0000259" key="1">
    <source>
        <dbReference type="Pfam" id="PF10441"/>
    </source>
</evidence>
<comment type="caution">
    <text evidence="2">The sequence shown here is derived from an EMBL/GenBank/DDBJ whole genome shotgun (WGS) entry which is preliminary data.</text>
</comment>
<dbReference type="PANTHER" id="PTHR15682:SF2">
    <property type="entry name" value="UNHEALTHY RIBOSOME BIOGENESIS PROTEIN 2 HOMOLOG"/>
    <property type="match status" value="1"/>
</dbReference>